<dbReference type="GO" id="GO:0005829">
    <property type="term" value="C:cytosol"/>
    <property type="evidence" value="ECO:0007669"/>
    <property type="project" value="TreeGrafter"/>
</dbReference>
<keyword evidence="3" id="KW-0804">Transcription</keyword>
<keyword evidence="6" id="KW-1185">Reference proteome</keyword>
<dbReference type="InterPro" id="IPR019888">
    <property type="entry name" value="Tscrpt_reg_AsnC-like"/>
</dbReference>
<dbReference type="SUPFAM" id="SSF46785">
    <property type="entry name" value="Winged helix' DNA-binding domain"/>
    <property type="match status" value="1"/>
</dbReference>
<dbReference type="AlphaFoldDB" id="B8KY17"/>
<dbReference type="Gene3D" id="1.10.10.10">
    <property type="entry name" value="Winged helix-like DNA-binding domain superfamily/Winged helix DNA-binding domain"/>
    <property type="match status" value="1"/>
</dbReference>
<dbReference type="PRINTS" id="PR00033">
    <property type="entry name" value="HTHASNC"/>
</dbReference>
<dbReference type="GO" id="GO:0043200">
    <property type="term" value="P:response to amino acid"/>
    <property type="evidence" value="ECO:0007669"/>
    <property type="project" value="TreeGrafter"/>
</dbReference>
<dbReference type="PROSITE" id="PS00519">
    <property type="entry name" value="HTH_ASNC_1"/>
    <property type="match status" value="1"/>
</dbReference>
<evidence type="ECO:0000256" key="1">
    <source>
        <dbReference type="ARBA" id="ARBA00023015"/>
    </source>
</evidence>
<dbReference type="InterPro" id="IPR011008">
    <property type="entry name" value="Dimeric_a/b-barrel"/>
</dbReference>
<accession>B8KY17</accession>
<dbReference type="STRING" id="565045.NOR51B_1023"/>
<proteinExistence type="predicted"/>
<dbReference type="PANTHER" id="PTHR30154:SF17">
    <property type="entry name" value="DNA-BINDING TRANSCRIPTIONAL ACTIVATOR DECR"/>
    <property type="match status" value="1"/>
</dbReference>
<dbReference type="InterPro" id="IPR019887">
    <property type="entry name" value="Tscrpt_reg_AsnC/Lrp_C"/>
</dbReference>
<dbReference type="SUPFAM" id="SSF54909">
    <property type="entry name" value="Dimeric alpha+beta barrel"/>
    <property type="match status" value="1"/>
</dbReference>
<dbReference type="SMART" id="SM00344">
    <property type="entry name" value="HTH_ASNC"/>
    <property type="match status" value="1"/>
</dbReference>
<dbReference type="InterPro" id="IPR000485">
    <property type="entry name" value="AsnC-type_HTH_dom"/>
</dbReference>
<evidence type="ECO:0000256" key="3">
    <source>
        <dbReference type="ARBA" id="ARBA00023163"/>
    </source>
</evidence>
<dbReference type="Gene3D" id="3.30.70.920">
    <property type="match status" value="1"/>
</dbReference>
<dbReference type="RefSeq" id="WP_009019827.1">
    <property type="nucleotide sequence ID" value="NZ_DS999411.1"/>
</dbReference>
<dbReference type="CDD" id="cd00090">
    <property type="entry name" value="HTH_ARSR"/>
    <property type="match status" value="1"/>
</dbReference>
<evidence type="ECO:0000313" key="5">
    <source>
        <dbReference type="EMBL" id="EED35080.1"/>
    </source>
</evidence>
<name>B8KY17_9GAMM</name>
<dbReference type="InterPro" id="IPR019885">
    <property type="entry name" value="Tscrpt_reg_HTH_AsnC-type_CS"/>
</dbReference>
<dbReference type="GO" id="GO:0006355">
    <property type="term" value="P:regulation of DNA-templated transcription"/>
    <property type="evidence" value="ECO:0007669"/>
    <property type="project" value="UniProtKB-ARBA"/>
</dbReference>
<evidence type="ECO:0000313" key="6">
    <source>
        <dbReference type="Proteomes" id="UP000004699"/>
    </source>
</evidence>
<evidence type="ECO:0000256" key="2">
    <source>
        <dbReference type="ARBA" id="ARBA00023125"/>
    </source>
</evidence>
<dbReference type="eggNOG" id="COG1522">
    <property type="taxonomic scope" value="Bacteria"/>
</dbReference>
<dbReference type="Pfam" id="PF13412">
    <property type="entry name" value="HTH_24"/>
    <property type="match status" value="1"/>
</dbReference>
<dbReference type="InterPro" id="IPR036388">
    <property type="entry name" value="WH-like_DNA-bd_sf"/>
</dbReference>
<keyword evidence="1" id="KW-0805">Transcription regulation</keyword>
<feature type="domain" description="HTH asnC-type" evidence="4">
    <location>
        <begin position="4"/>
        <end position="65"/>
    </location>
</feature>
<organism evidence="5 6">
    <name type="scientific">Luminiphilus syltensis NOR5-1B</name>
    <dbReference type="NCBI Taxonomy" id="565045"/>
    <lineage>
        <taxon>Bacteria</taxon>
        <taxon>Pseudomonadati</taxon>
        <taxon>Pseudomonadota</taxon>
        <taxon>Gammaproteobacteria</taxon>
        <taxon>Cellvibrionales</taxon>
        <taxon>Halieaceae</taxon>
        <taxon>Luminiphilus</taxon>
    </lineage>
</organism>
<protein>
    <submittedName>
        <fullName evidence="5">Transcriptional regulator, AsnC family</fullName>
    </submittedName>
</protein>
<evidence type="ECO:0000259" key="4">
    <source>
        <dbReference type="PROSITE" id="PS50956"/>
    </source>
</evidence>
<dbReference type="GO" id="GO:0043565">
    <property type="term" value="F:sequence-specific DNA binding"/>
    <property type="evidence" value="ECO:0007669"/>
    <property type="project" value="InterPro"/>
</dbReference>
<gene>
    <name evidence="5" type="ORF">NOR51B_1023</name>
</gene>
<dbReference type="Pfam" id="PF01037">
    <property type="entry name" value="AsnC_trans_reg"/>
    <property type="match status" value="1"/>
</dbReference>
<dbReference type="Proteomes" id="UP000004699">
    <property type="component" value="Unassembled WGS sequence"/>
</dbReference>
<keyword evidence="2" id="KW-0238">DNA-binding</keyword>
<dbReference type="EMBL" id="DS999411">
    <property type="protein sequence ID" value="EED35080.1"/>
    <property type="molecule type" value="Genomic_DNA"/>
</dbReference>
<dbReference type="PANTHER" id="PTHR30154">
    <property type="entry name" value="LEUCINE-RESPONSIVE REGULATORY PROTEIN"/>
    <property type="match status" value="1"/>
</dbReference>
<dbReference type="InterPro" id="IPR036390">
    <property type="entry name" value="WH_DNA-bd_sf"/>
</dbReference>
<dbReference type="HOGENOM" id="CLU_091233_0_0_6"/>
<reference evidence="6" key="1">
    <citation type="journal article" date="2013" name="BMC Microbiol.">
        <title>Taxonomy and evolution of bacteriochlorophyll a-containing members of the OM60/NOR5 clade of marine gammaproteobacteria: description of Luminiphilus syltensis gen. nov., sp. nov., reclassification of Haliea rubra as Pseudohaliea rubra gen. nov., comb. nov., and emendation of Chromatocurvus halotolerans.</title>
        <authorList>
            <person name="Spring S."/>
            <person name="Riedel T."/>
            <person name="Sproer C."/>
            <person name="Yan S."/>
            <person name="Harder J."/>
            <person name="Fuchs B.M."/>
        </authorList>
    </citation>
    <scope>NUCLEOTIDE SEQUENCE [LARGE SCALE GENOMIC DNA]</scope>
    <source>
        <strain evidence="6">NOR51-B</strain>
    </source>
</reference>
<dbReference type="PROSITE" id="PS50956">
    <property type="entry name" value="HTH_ASNC_2"/>
    <property type="match status" value="1"/>
</dbReference>
<sequence length="154" mass="17518">MMDLDTTDMTILKHLQQDASVSVAQLAEAVNLSQPPCWRRIKKLESEGYIDRRVTLLNRRKLGLNLVIYTEVKLSANGRQAVGDFEDSIRSFPEVTECYVMLGRSDFLLRIVAKDVEHYEDFFRNHLSQLPGVQDINSSVALSEVKYSTELPLG</sequence>
<dbReference type="InterPro" id="IPR011991">
    <property type="entry name" value="ArsR-like_HTH"/>
</dbReference>